<evidence type="ECO:0000313" key="4">
    <source>
        <dbReference type="EMBL" id="UFQ00795.1"/>
    </source>
</evidence>
<keyword evidence="2" id="KW-0677">Repeat</keyword>
<dbReference type="PANTHER" id="PTHR48051">
    <property type="match status" value="1"/>
</dbReference>
<dbReference type="InterPro" id="IPR032675">
    <property type="entry name" value="LRR_dom_sf"/>
</dbReference>
<feature type="region of interest" description="Disordered" evidence="3">
    <location>
        <begin position="428"/>
        <end position="455"/>
    </location>
</feature>
<evidence type="ECO:0000256" key="2">
    <source>
        <dbReference type="ARBA" id="ARBA00022737"/>
    </source>
</evidence>
<keyword evidence="5" id="KW-1185">Reference proteome</keyword>
<dbReference type="Proteomes" id="UP001162907">
    <property type="component" value="Chromosome"/>
</dbReference>
<sequence length="455" mass="50664">MIVSESASQVPATVPMLPVLADFWISAAAAMPAADAQGFRIIKQRRYIELTDGHFVQVAKDPVTGDWRAMLASELVPSGPFLMPDQHRRYWYPKDSNGAQKHTGVDEDDVEAFAPGPSSVLSGRLISQASVERRVRALYPELPDDKVIGFIGDRLHSDPHSVLVRLEKESVALREELKDWLVNARSAHPGSESGLSAEGLASQRQKREQFSQDLQAIWCESVSGQGFADHSFSTFIDFSGELPHLSVRFEWVTELVLTARNIDVSLGRFLDSFPNVRYLILESVRMEDFSPAIFQMRDLQHLTLNGNSLRLSESSAEGLSRIETLTLLDLRDNPLGLAPPVGFMQGLRELFLRDCAIDEIPSGMERLPALTRVDLRENEIAIVGDELFDIPDTQNLHLDLRDNPLGVVARQRITHYLENASLDRKVQIRSDEDSLDVDDSSESSDSSDSGVESDT</sequence>
<evidence type="ECO:0000256" key="1">
    <source>
        <dbReference type="ARBA" id="ARBA00022614"/>
    </source>
</evidence>
<dbReference type="InterPro" id="IPR050216">
    <property type="entry name" value="LRR_domain-containing"/>
</dbReference>
<proteinExistence type="predicted"/>
<feature type="compositionally biased region" description="Low complexity" evidence="3">
    <location>
        <begin position="443"/>
        <end position="455"/>
    </location>
</feature>
<protein>
    <recommendedName>
        <fullName evidence="6">Leucine-rich repeat domain-containing protein</fullName>
    </recommendedName>
</protein>
<dbReference type="EMBL" id="CP075567">
    <property type="protein sequence ID" value="UFQ00795.1"/>
    <property type="molecule type" value="Genomic_DNA"/>
</dbReference>
<dbReference type="SUPFAM" id="SSF52058">
    <property type="entry name" value="L domain-like"/>
    <property type="match status" value="1"/>
</dbReference>
<dbReference type="RefSeq" id="WP_230735057.1">
    <property type="nucleotide sequence ID" value="NZ_CP075567.1"/>
</dbReference>
<dbReference type="Gene3D" id="3.80.10.10">
    <property type="entry name" value="Ribonuclease Inhibitor"/>
    <property type="match status" value="1"/>
</dbReference>
<evidence type="ECO:0000313" key="5">
    <source>
        <dbReference type="Proteomes" id="UP001162907"/>
    </source>
</evidence>
<reference evidence="4 5" key="1">
    <citation type="journal article" date="2022" name="Int. J. Syst. Evol. Microbiol.">
        <title>Pseudomonas fitomaticsae sp. nov., isolated at Marimurtra Botanical Garden in Blanes, Catalonia, Spain.</title>
        <authorList>
            <person name="Atanasov K.E."/>
            <person name="Galbis D.M."/>
            <person name="Cornado D."/>
            <person name="Serpico A."/>
            <person name="Sanchez G."/>
            <person name="Bosch M."/>
            <person name="Ferrer A."/>
            <person name="Altabella T."/>
        </authorList>
    </citation>
    <scope>NUCLEOTIDE SEQUENCE [LARGE SCALE GENOMIC DNA]</scope>
    <source>
        <strain evidence="4 5">FIT81</strain>
    </source>
</reference>
<evidence type="ECO:0008006" key="6">
    <source>
        <dbReference type="Google" id="ProtNLM"/>
    </source>
</evidence>
<dbReference type="PANTHER" id="PTHR48051:SF1">
    <property type="entry name" value="RAS SUPPRESSOR PROTEIN 1"/>
    <property type="match status" value="1"/>
</dbReference>
<name>A0ABY3Q4L8_9PSED</name>
<keyword evidence="1" id="KW-0433">Leucine-rich repeat</keyword>
<gene>
    <name evidence="4" type="ORF">KJY40_03635</name>
</gene>
<feature type="compositionally biased region" description="Acidic residues" evidence="3">
    <location>
        <begin position="433"/>
        <end position="442"/>
    </location>
</feature>
<accession>A0ABY3Q4L8</accession>
<organism evidence="4 5">
    <name type="scientific">Pseudomonas fitomaticsae</name>
    <dbReference type="NCBI Taxonomy" id="2837969"/>
    <lineage>
        <taxon>Bacteria</taxon>
        <taxon>Pseudomonadati</taxon>
        <taxon>Pseudomonadota</taxon>
        <taxon>Gammaproteobacteria</taxon>
        <taxon>Pseudomonadales</taxon>
        <taxon>Pseudomonadaceae</taxon>
        <taxon>Pseudomonas</taxon>
    </lineage>
</organism>
<evidence type="ECO:0000256" key="3">
    <source>
        <dbReference type="SAM" id="MobiDB-lite"/>
    </source>
</evidence>